<dbReference type="Gene3D" id="3.40.50.1000">
    <property type="entry name" value="HAD superfamily/HAD-like"/>
    <property type="match status" value="1"/>
</dbReference>
<evidence type="ECO:0000256" key="5">
    <source>
        <dbReference type="SAM" id="Phobius"/>
    </source>
</evidence>
<dbReference type="OrthoDB" id="40579at2759"/>
<protein>
    <submittedName>
        <fullName evidence="6">1134_t:CDS:1</fullName>
    </submittedName>
</protein>
<dbReference type="PANTHER" id="PTHR18901">
    <property type="entry name" value="2-DEOXYGLUCOSE-6-PHOSPHATE PHOSPHATASE 2"/>
    <property type="match status" value="1"/>
</dbReference>
<dbReference type="InterPro" id="IPR041492">
    <property type="entry name" value="HAD_2"/>
</dbReference>
<keyword evidence="3" id="KW-0378">Hydrolase</keyword>
<dbReference type="Pfam" id="PF13419">
    <property type="entry name" value="HAD_2"/>
    <property type="match status" value="1"/>
</dbReference>
<feature type="transmembrane region" description="Helical" evidence="5">
    <location>
        <begin position="137"/>
        <end position="157"/>
    </location>
</feature>
<comment type="cofactor">
    <cofactor evidence="1">
        <name>Mg(2+)</name>
        <dbReference type="ChEBI" id="CHEBI:18420"/>
    </cofactor>
</comment>
<dbReference type="Gene3D" id="1.10.150.240">
    <property type="entry name" value="Putative phosphatase, domain 2"/>
    <property type="match status" value="1"/>
</dbReference>
<evidence type="ECO:0000256" key="2">
    <source>
        <dbReference type="ARBA" id="ARBA00022723"/>
    </source>
</evidence>
<comment type="caution">
    <text evidence="6">The sequence shown here is derived from an EMBL/GenBank/DDBJ whole genome shotgun (WGS) entry which is preliminary data.</text>
</comment>
<dbReference type="InterPro" id="IPR023214">
    <property type="entry name" value="HAD_sf"/>
</dbReference>
<dbReference type="InterPro" id="IPR023198">
    <property type="entry name" value="PGP-like_dom2"/>
</dbReference>
<dbReference type="SUPFAM" id="SSF56784">
    <property type="entry name" value="HAD-like"/>
    <property type="match status" value="1"/>
</dbReference>
<evidence type="ECO:0000256" key="4">
    <source>
        <dbReference type="ARBA" id="ARBA00022842"/>
    </source>
</evidence>
<evidence type="ECO:0000256" key="1">
    <source>
        <dbReference type="ARBA" id="ARBA00001946"/>
    </source>
</evidence>
<keyword evidence="7" id="KW-1185">Reference proteome</keyword>
<dbReference type="InterPro" id="IPR036412">
    <property type="entry name" value="HAD-like_sf"/>
</dbReference>
<dbReference type="FunFam" id="1.10.150.240:FF:000001">
    <property type="entry name" value="Haloacid dehalogenase-like hydrolase domain"/>
    <property type="match status" value="1"/>
</dbReference>
<feature type="transmembrane region" description="Helical" evidence="5">
    <location>
        <begin position="75"/>
        <end position="94"/>
    </location>
</feature>
<dbReference type="GO" id="GO:0046872">
    <property type="term" value="F:metal ion binding"/>
    <property type="evidence" value="ECO:0007669"/>
    <property type="project" value="UniProtKB-KW"/>
</dbReference>
<proteinExistence type="predicted"/>
<dbReference type="FunFam" id="3.40.50.1000:FF:000055">
    <property type="entry name" value="Haloacid dehalogenase-like hydrolase family protein"/>
    <property type="match status" value="1"/>
</dbReference>
<dbReference type="InterPro" id="IPR006439">
    <property type="entry name" value="HAD-SF_hydro_IA"/>
</dbReference>
<dbReference type="GO" id="GO:0016791">
    <property type="term" value="F:phosphatase activity"/>
    <property type="evidence" value="ECO:0007669"/>
    <property type="project" value="TreeGrafter"/>
</dbReference>
<keyword evidence="5" id="KW-0812">Transmembrane</keyword>
<organism evidence="6 7">
    <name type="scientific">Ambispora gerdemannii</name>
    <dbReference type="NCBI Taxonomy" id="144530"/>
    <lineage>
        <taxon>Eukaryota</taxon>
        <taxon>Fungi</taxon>
        <taxon>Fungi incertae sedis</taxon>
        <taxon>Mucoromycota</taxon>
        <taxon>Glomeromycotina</taxon>
        <taxon>Glomeromycetes</taxon>
        <taxon>Archaeosporales</taxon>
        <taxon>Ambisporaceae</taxon>
        <taxon>Ambispora</taxon>
    </lineage>
</organism>
<evidence type="ECO:0000313" key="7">
    <source>
        <dbReference type="Proteomes" id="UP000789831"/>
    </source>
</evidence>
<evidence type="ECO:0000313" key="6">
    <source>
        <dbReference type="EMBL" id="CAG8510960.1"/>
    </source>
</evidence>
<name>A0A9N9F5R3_9GLOM</name>
<dbReference type="EMBL" id="CAJVPL010000572">
    <property type="protein sequence ID" value="CAG8510960.1"/>
    <property type="molecule type" value="Genomic_DNA"/>
</dbReference>
<accession>A0A9N9F5R3</accession>
<feature type="non-terminal residue" evidence="6">
    <location>
        <position position="1"/>
    </location>
</feature>
<gene>
    <name evidence="6" type="ORF">AGERDE_LOCUS4739</name>
</gene>
<keyword evidence="5" id="KW-0472">Membrane</keyword>
<dbReference type="PANTHER" id="PTHR18901:SF38">
    <property type="entry name" value="PSEUDOURIDINE-5'-PHOSPHATASE"/>
    <property type="match status" value="1"/>
</dbReference>
<evidence type="ECO:0000256" key="3">
    <source>
        <dbReference type="ARBA" id="ARBA00022801"/>
    </source>
</evidence>
<sequence length="446" mass="49201">DLANKIARLATYLPLGSYVIYSALETFAYSLGSDTPTTINTFYNTTVSTSRENYTCLISVPISTGTPSCNSNQKAALIVALCVGFFLAFFLSFVKRIPTGGTPPLSKQNGIEKRRLRSGVLYANGSDYYMDIGHSLIWGHAMVSVVAFATLTLFSNGVSKCLFPEIKSWIFVISQILGLFICSLIGMFWIRDASLGIETSVYAAIASPASPTSPTTPAAQQLLSVSALSRDVTHPEIVEKFNNTQTDTESIYTIVTSKILARFGLEYDWELKTRMMGRRDRDAAEILIRETGLDMTVDDYLRERNAEQVKLFPHCKILPGVMRLVKHLKSHNIPIVVATSSLRGHFNLKTINHQELFSLFMGVVCGDDPNIKNGKPAPDLFLAAHKLLGNLPKEQCLVFEDAVVGVKAAKNAGMHVVWVPDPRTLEILSRSLMEYELVYGLSPILS</sequence>
<dbReference type="Proteomes" id="UP000789831">
    <property type="component" value="Unassembled WGS sequence"/>
</dbReference>
<dbReference type="AlphaFoldDB" id="A0A9N9F5R3"/>
<keyword evidence="2" id="KW-0479">Metal-binding</keyword>
<reference evidence="6" key="1">
    <citation type="submission" date="2021-06" db="EMBL/GenBank/DDBJ databases">
        <authorList>
            <person name="Kallberg Y."/>
            <person name="Tangrot J."/>
            <person name="Rosling A."/>
        </authorList>
    </citation>
    <scope>NUCLEOTIDE SEQUENCE</scope>
    <source>
        <strain evidence="6">MT106</strain>
    </source>
</reference>
<feature type="transmembrane region" description="Helical" evidence="5">
    <location>
        <begin position="169"/>
        <end position="190"/>
    </location>
</feature>
<keyword evidence="5" id="KW-1133">Transmembrane helix</keyword>
<keyword evidence="4" id="KW-0460">Magnesium</keyword>
<dbReference type="NCBIfam" id="TIGR01509">
    <property type="entry name" value="HAD-SF-IA-v3"/>
    <property type="match status" value="1"/>
</dbReference>